<evidence type="ECO:0000313" key="1">
    <source>
        <dbReference type="EMBL" id="KMS84162.1"/>
    </source>
</evidence>
<keyword evidence="2" id="KW-1185">Reference proteome</keyword>
<dbReference type="Proteomes" id="UP000035740">
    <property type="component" value="Unassembled WGS sequence"/>
</dbReference>
<sequence>APDCGDELGCSTKLVYPEDSVWHFDLCEPGVEGERSVRSTSRRSNLEEGDLSDVGRILSKPGMVLKKHATSKPTIVSKRRNGYS</sequence>
<feature type="non-terminal residue" evidence="1">
    <location>
        <position position="1"/>
    </location>
</feature>
<reference evidence="1 2" key="1">
    <citation type="journal article" date="2014" name="Nature">
        <title>The genome of the recently domesticated crop plant sugar beet (Beta vulgaris).</title>
        <authorList>
            <person name="Dohm J.C."/>
            <person name="Minoche A.E."/>
            <person name="Holtgrawe D."/>
            <person name="Capella-Gutierrez S."/>
            <person name="Zakrzewski F."/>
            <person name="Tafer H."/>
            <person name="Rupp O."/>
            <person name="Sorensen T.R."/>
            <person name="Stracke R."/>
            <person name="Reinhardt R."/>
            <person name="Goesmann A."/>
            <person name="Kraft T."/>
            <person name="Schulz B."/>
            <person name="Stadler P.F."/>
            <person name="Schmidt T."/>
            <person name="Gabaldon T."/>
            <person name="Lehrach H."/>
            <person name="Weisshaar B."/>
            <person name="Himmelbauer H."/>
        </authorList>
    </citation>
    <scope>NUCLEOTIDE SEQUENCE [LARGE SCALE GENOMIC DNA]</scope>
    <source>
        <tissue evidence="1">Taproot</tissue>
    </source>
</reference>
<dbReference type="AlphaFoldDB" id="A0A0J8A9H1"/>
<evidence type="ECO:0000313" key="2">
    <source>
        <dbReference type="Proteomes" id="UP000035740"/>
    </source>
</evidence>
<name>A0A0J8A9H1_BETVV</name>
<dbReference type="EMBL" id="KQ105707">
    <property type="protein sequence ID" value="KMS84162.1"/>
    <property type="molecule type" value="Genomic_DNA"/>
</dbReference>
<organism evidence="1 2">
    <name type="scientific">Beta vulgaris subsp. vulgaris</name>
    <name type="common">Beet</name>
    <dbReference type="NCBI Taxonomy" id="3555"/>
    <lineage>
        <taxon>Eukaryota</taxon>
        <taxon>Viridiplantae</taxon>
        <taxon>Streptophyta</taxon>
        <taxon>Embryophyta</taxon>
        <taxon>Tracheophyta</taxon>
        <taxon>Spermatophyta</taxon>
        <taxon>Magnoliopsida</taxon>
        <taxon>eudicotyledons</taxon>
        <taxon>Gunneridae</taxon>
        <taxon>Pentapetalae</taxon>
        <taxon>Caryophyllales</taxon>
        <taxon>Chenopodiaceae</taxon>
        <taxon>Betoideae</taxon>
        <taxon>Beta</taxon>
    </lineage>
</organism>
<accession>A0A0J8A9H1</accession>
<proteinExistence type="predicted"/>
<gene>
    <name evidence="1" type="ORF">BVRB_033810</name>
</gene>
<dbReference type="Gramene" id="KMS84162">
    <property type="protein sequence ID" value="KMS84162"/>
    <property type="gene ID" value="BVRB_033810"/>
</dbReference>
<protein>
    <submittedName>
        <fullName evidence="1">Uncharacterized protein</fullName>
    </submittedName>
</protein>